<sequence length="241" mass="26629">AIIAPLLHTIGKLASFLSIGSRSLNLASILWPPPRAHLTSTDALFHGSRLLLSIASVSPSLAAVAWSPMGFALLLFRGLLFLALSYHNERRHPLLPSAASSTLPPLPSCCCACSPQPLPFPPCCHYLNKKEHHLCLPPQLNYCPMMINFFPLIISVYLIKSLATEDDPLLTPHPPIAIAHSPLAAARVFQRLAFAVHPPTIALYYPTIASYLFFQRRQRLLPQWNINRAASYRCPASQSRE</sequence>
<organism evidence="2 3">
    <name type="scientific">Ensete ventricosum</name>
    <name type="common">Abyssinian banana</name>
    <name type="synonym">Musa ensete</name>
    <dbReference type="NCBI Taxonomy" id="4639"/>
    <lineage>
        <taxon>Eukaryota</taxon>
        <taxon>Viridiplantae</taxon>
        <taxon>Streptophyta</taxon>
        <taxon>Embryophyta</taxon>
        <taxon>Tracheophyta</taxon>
        <taxon>Spermatophyta</taxon>
        <taxon>Magnoliopsida</taxon>
        <taxon>Liliopsida</taxon>
        <taxon>Zingiberales</taxon>
        <taxon>Musaceae</taxon>
        <taxon>Ensete</taxon>
    </lineage>
</organism>
<comment type="caution">
    <text evidence="2">The sequence shown here is derived from an EMBL/GenBank/DDBJ whole genome shotgun (WGS) entry which is preliminary data.</text>
</comment>
<proteinExistence type="predicted"/>
<keyword evidence="1" id="KW-1133">Transmembrane helix</keyword>
<dbReference type="Proteomes" id="UP000287651">
    <property type="component" value="Unassembled WGS sequence"/>
</dbReference>
<keyword evidence="1" id="KW-0812">Transmembrane</keyword>
<evidence type="ECO:0000313" key="2">
    <source>
        <dbReference type="EMBL" id="RRT32796.1"/>
    </source>
</evidence>
<keyword evidence="1" id="KW-0472">Membrane</keyword>
<evidence type="ECO:0000313" key="3">
    <source>
        <dbReference type="Proteomes" id="UP000287651"/>
    </source>
</evidence>
<protein>
    <submittedName>
        <fullName evidence="2">Uncharacterized protein</fullName>
    </submittedName>
</protein>
<feature type="non-terminal residue" evidence="2">
    <location>
        <position position="1"/>
    </location>
</feature>
<dbReference type="AlphaFoldDB" id="A0A426X007"/>
<accession>A0A426X007</accession>
<feature type="transmembrane region" description="Helical" evidence="1">
    <location>
        <begin position="61"/>
        <end position="84"/>
    </location>
</feature>
<feature type="transmembrane region" description="Helical" evidence="1">
    <location>
        <begin position="140"/>
        <end position="159"/>
    </location>
</feature>
<reference evidence="2 3" key="1">
    <citation type="journal article" date="2014" name="Agronomy (Basel)">
        <title>A Draft Genome Sequence for Ensete ventricosum, the Drought-Tolerant Tree Against Hunger.</title>
        <authorList>
            <person name="Harrison J."/>
            <person name="Moore K.A."/>
            <person name="Paszkiewicz K."/>
            <person name="Jones T."/>
            <person name="Grant M."/>
            <person name="Ambacheew D."/>
            <person name="Muzemil S."/>
            <person name="Studholme D.J."/>
        </authorList>
    </citation>
    <scope>NUCLEOTIDE SEQUENCE [LARGE SCALE GENOMIC DNA]</scope>
</reference>
<name>A0A426X007_ENSVE</name>
<feature type="transmembrane region" description="Helical" evidence="1">
    <location>
        <begin position="192"/>
        <end position="214"/>
    </location>
</feature>
<gene>
    <name evidence="2" type="ORF">B296_00056083</name>
</gene>
<dbReference type="EMBL" id="AMZH03030664">
    <property type="protein sequence ID" value="RRT32796.1"/>
    <property type="molecule type" value="Genomic_DNA"/>
</dbReference>
<evidence type="ECO:0000256" key="1">
    <source>
        <dbReference type="SAM" id="Phobius"/>
    </source>
</evidence>